<dbReference type="EC" id="2.7.11.1" evidence="2"/>
<feature type="compositionally biased region" description="Polar residues" evidence="11">
    <location>
        <begin position="306"/>
        <end position="323"/>
    </location>
</feature>
<feature type="compositionally biased region" description="Polar residues" evidence="11">
    <location>
        <begin position="1465"/>
        <end position="1478"/>
    </location>
</feature>
<protein>
    <recommendedName>
        <fullName evidence="2">non-specific serine/threonine protein kinase</fullName>
        <ecNumber evidence="2">2.7.11.1</ecNumber>
    </recommendedName>
</protein>
<evidence type="ECO:0000256" key="10">
    <source>
        <dbReference type="SAM" id="Coils"/>
    </source>
</evidence>
<dbReference type="PROSITE" id="PS50011">
    <property type="entry name" value="PROTEIN_KINASE_DOM"/>
    <property type="match status" value="1"/>
</dbReference>
<evidence type="ECO:0000256" key="4">
    <source>
        <dbReference type="ARBA" id="ARBA00022679"/>
    </source>
</evidence>
<comment type="catalytic activity">
    <reaction evidence="9">
        <text>L-seryl-[protein] + ATP = O-phospho-L-seryl-[protein] + ADP + H(+)</text>
        <dbReference type="Rhea" id="RHEA:17989"/>
        <dbReference type="Rhea" id="RHEA-COMP:9863"/>
        <dbReference type="Rhea" id="RHEA-COMP:11604"/>
        <dbReference type="ChEBI" id="CHEBI:15378"/>
        <dbReference type="ChEBI" id="CHEBI:29999"/>
        <dbReference type="ChEBI" id="CHEBI:30616"/>
        <dbReference type="ChEBI" id="CHEBI:83421"/>
        <dbReference type="ChEBI" id="CHEBI:456216"/>
        <dbReference type="EC" id="2.7.11.1"/>
    </reaction>
</comment>
<dbReference type="PANTHER" id="PTHR13902">
    <property type="entry name" value="SERINE/THREONINE-PROTEIN KINASE WNK WITH NO LYSINE -RELATED"/>
    <property type="match status" value="1"/>
</dbReference>
<dbReference type="Gene3D" id="3.10.20.90">
    <property type="entry name" value="Phosphatidylinositol 3-kinase Catalytic Subunit, Chain A, domain 1"/>
    <property type="match status" value="2"/>
</dbReference>
<dbReference type="Proteomes" id="UP000694941">
    <property type="component" value="Unplaced"/>
</dbReference>
<dbReference type="InterPro" id="IPR056865">
    <property type="entry name" value="CCTL2_WNK"/>
</dbReference>
<feature type="compositionally biased region" description="Polar residues" evidence="11">
    <location>
        <begin position="1439"/>
        <end position="1455"/>
    </location>
</feature>
<evidence type="ECO:0000313" key="13">
    <source>
        <dbReference type="Proteomes" id="UP000694941"/>
    </source>
</evidence>
<keyword evidence="5" id="KW-0547">Nucleotide-binding</keyword>
<comment type="catalytic activity">
    <reaction evidence="8">
        <text>L-threonyl-[protein] + ATP = O-phospho-L-threonyl-[protein] + ADP + H(+)</text>
        <dbReference type="Rhea" id="RHEA:46608"/>
        <dbReference type="Rhea" id="RHEA-COMP:11060"/>
        <dbReference type="Rhea" id="RHEA-COMP:11605"/>
        <dbReference type="ChEBI" id="CHEBI:15378"/>
        <dbReference type="ChEBI" id="CHEBI:30013"/>
        <dbReference type="ChEBI" id="CHEBI:30616"/>
        <dbReference type="ChEBI" id="CHEBI:61977"/>
        <dbReference type="ChEBI" id="CHEBI:456216"/>
        <dbReference type="EC" id="2.7.11.1"/>
    </reaction>
</comment>
<keyword evidence="6" id="KW-0418">Kinase</keyword>
<dbReference type="Pfam" id="PF24889">
    <property type="entry name" value="CCTL2_WNK"/>
    <property type="match status" value="1"/>
</dbReference>
<organism evidence="13 14">
    <name type="scientific">Limulus polyphemus</name>
    <name type="common">Atlantic horseshoe crab</name>
    <dbReference type="NCBI Taxonomy" id="6850"/>
    <lineage>
        <taxon>Eukaryota</taxon>
        <taxon>Metazoa</taxon>
        <taxon>Ecdysozoa</taxon>
        <taxon>Arthropoda</taxon>
        <taxon>Chelicerata</taxon>
        <taxon>Merostomata</taxon>
        <taxon>Xiphosura</taxon>
        <taxon>Limulidae</taxon>
        <taxon>Limulus</taxon>
    </lineage>
</organism>
<dbReference type="InterPro" id="IPR011009">
    <property type="entry name" value="Kinase-like_dom_sf"/>
</dbReference>
<dbReference type="PROSITE" id="PS00108">
    <property type="entry name" value="PROTEIN_KINASE_ST"/>
    <property type="match status" value="1"/>
</dbReference>
<dbReference type="Gene3D" id="1.10.510.10">
    <property type="entry name" value="Transferase(Phosphotransferase) domain 1"/>
    <property type="match status" value="1"/>
</dbReference>
<feature type="compositionally biased region" description="Polar residues" evidence="11">
    <location>
        <begin position="1016"/>
        <end position="1026"/>
    </location>
</feature>
<feature type="compositionally biased region" description="Basic and acidic residues" evidence="11">
    <location>
        <begin position="252"/>
        <end position="270"/>
    </location>
</feature>
<evidence type="ECO:0000259" key="12">
    <source>
        <dbReference type="PROSITE" id="PS50011"/>
    </source>
</evidence>
<feature type="region of interest" description="Disordered" evidence="11">
    <location>
        <begin position="2867"/>
        <end position="2886"/>
    </location>
</feature>
<dbReference type="InterPro" id="IPR000719">
    <property type="entry name" value="Prot_kinase_dom"/>
</dbReference>
<evidence type="ECO:0000313" key="14">
    <source>
        <dbReference type="RefSeq" id="XP_022246199.1"/>
    </source>
</evidence>
<dbReference type="GeneID" id="106463081"/>
<feature type="region of interest" description="Disordered" evidence="11">
    <location>
        <begin position="979"/>
        <end position="1045"/>
    </location>
</feature>
<feature type="domain" description="Protein kinase" evidence="12">
    <location>
        <begin position="437"/>
        <end position="695"/>
    </location>
</feature>
<keyword evidence="10" id="KW-0175">Coiled coil</keyword>
<evidence type="ECO:0000256" key="6">
    <source>
        <dbReference type="ARBA" id="ARBA00022777"/>
    </source>
</evidence>
<dbReference type="CDD" id="cd13983">
    <property type="entry name" value="STKc_WNK"/>
    <property type="match status" value="1"/>
</dbReference>
<feature type="region of interest" description="Disordered" evidence="11">
    <location>
        <begin position="244"/>
        <end position="270"/>
    </location>
</feature>
<evidence type="ECO:0000256" key="7">
    <source>
        <dbReference type="ARBA" id="ARBA00022840"/>
    </source>
</evidence>
<feature type="region of interest" description="Disordered" evidence="11">
    <location>
        <begin position="1439"/>
        <end position="1478"/>
    </location>
</feature>
<dbReference type="Pfam" id="PF00069">
    <property type="entry name" value="Pkinase"/>
    <property type="match status" value="1"/>
</dbReference>
<evidence type="ECO:0000256" key="8">
    <source>
        <dbReference type="ARBA" id="ARBA00047899"/>
    </source>
</evidence>
<dbReference type="InterPro" id="IPR050588">
    <property type="entry name" value="WNK_Ser-Thr_kinase"/>
</dbReference>
<proteinExistence type="predicted"/>
<feature type="compositionally biased region" description="Low complexity" evidence="11">
    <location>
        <begin position="792"/>
        <end position="842"/>
    </location>
</feature>
<feature type="compositionally biased region" description="Low complexity" evidence="11">
    <location>
        <begin position="995"/>
        <end position="1015"/>
    </location>
</feature>
<evidence type="ECO:0000256" key="2">
    <source>
        <dbReference type="ARBA" id="ARBA00012513"/>
    </source>
</evidence>
<reference evidence="14" key="1">
    <citation type="submission" date="2025-08" db="UniProtKB">
        <authorList>
            <consortium name="RefSeq"/>
        </authorList>
    </citation>
    <scope>IDENTIFICATION</scope>
    <source>
        <tissue evidence="14">Muscle</tissue>
    </source>
</reference>
<evidence type="ECO:0000256" key="11">
    <source>
        <dbReference type="SAM" id="MobiDB-lite"/>
    </source>
</evidence>
<dbReference type="SMART" id="SM00220">
    <property type="entry name" value="S_TKc"/>
    <property type="match status" value="1"/>
</dbReference>
<evidence type="ECO:0000256" key="5">
    <source>
        <dbReference type="ARBA" id="ARBA00022741"/>
    </source>
</evidence>
<accession>A0ABM1SRE3</accession>
<sequence>MKQAQRECVLNCRSQLSFVLEKSIPNEQRVSLLASDMINNKSKNISQNLNSVKTSKTDHLITKIEKQTKHASSEYCTTSGEKSAHVQLSSRIQDVKSSQQHSEQLSSSKYTCHDASISKIEKHLAEKSSGGLKGTPVCKHLYTSEPVNAAEKRNKSGISHAACHLPGSVRRMQFKTDHSSSPAKYRPYKAIAKRTLGELPSPDKNRKVALPKTFFSIKPSQNLEMAGTQCQTVKPTAVEIKSQLVTNNGSDLQEKETESKEESSDKDKRIKNNQSLISRFSFTKTVNREPIVDEILLKSNLPGKVSDSSKYQDTSNGSSVCDNSENETEKITVGSLQNTILSDFEKSNCKDRTEHQNDVKVVEGGYSKYERDNKLAASPTLQQNPGSESINSKEVVLEKKVGQNELNAVRCDENLELPTEEDEAVKARDTSPDGRFLKFEEEIGRGSFKTVYKGLDTATGVAVAWCELQQERLNKSERQRFREEAEMLKGLQHPNIVRFYDYWEVNLPKKKYLVLITELMTSGTLKTYLRRFKKINLKVLKSWCKQILKGLNFLHSRSPPIIHRDLKCDNIFITGTTGSVKIGDLGLATLKNRSYAKSVIGTPEFMAPEMYEEHYDESVDVYAFGMCMLEMATSEYPYSECSGPAQIYKKVTSGIPPQSFGKVENPELRGIINCCTRLSKEERPTVKELLQLDFFQEDLGVKVEFVNREKSISSTDQKVELRLRVLDPKKRKDKHKENEAIQFEFDIENDNPDEVAQAMQMTGIIMEEDMRIVALVIRNQISCLKRERQHLQHSQSEQMQQASQQSQQGTFQQQTQQVQQGHGQQPQQPQVQQGHAQQPQVQMGLPQHTQFQQGYAQQSQVQNILPQPQVQNVLQQPQVQNVLPHQPQVQNVLPQQPQVQNVLPQQPHVQNVLPQQPQVQNVLSHQPPLQPGQPQLPQMQHGLPQKYVQQGLPEQSVKQQSQAQHPQLQQMYPQQLQNFQSQKLHTIQSSSQSKQSEVNQQQIQHQSQQTQIQEHSASLQPSQDFASSTRLQSTTQLQQSKNKEGCEIETLKQQHIHGNSEDYLSSRITSHVETLADSHPDRTCQVPPPECSNVNVSYPHQAYVYQAQQETSQASVTDQEVFQIQPSHVPYDARIIDCCSSNVDSASEQSDISSDISVKHAVRKKLGKRRRTQDRGPRLTVLSVDEDSVVECLLESMKKTVTFKFGIEDVVPEEICNNLVMTQLLAEHHADIFIDQIEEIVSQLKEHPDKIPVVHIGEVHVPTSTSSPVTGRRPGLREQLDLDHIKKCSFDSQDGSLPSTPKVDGEREFCPASCGSPAHKPHFQSVIPSSPQVELGTRHSFHPTASEGIVASPQAPATSLPQAVQVGSRFMVSPVEEYRSLHGSTTPPVLASGPVVQGDASVNETRKVGKLIDAGDKQVHGTSFTGLQSQYRTPENITTSEASTLTDDGCSTQSEVDTDTRHPELSTNNHAAQHQSQNLPHVPDLSSLQQKLAELTSVVTCSSSATSTVDSELESRQMIPLSCVSTQHNITSTPCVESSPSTNVEVVAGKLAVDTVESPVTMITSEDNISMIQSKGPESVKGCYQPETFQISGQYVQSVVVCESDMTTNQGGSHISQPVPQDVSAVSQIRGKKMQPVVLPHAVAINSQLGSQVSQPSAVTLVSTISNQLGGQLPRSVAVPPSTTINTQLGGQLPQSAAVPPSTTISSQLGGHLQQPATILLSSNLCADKLSQPGVIPHSTTIIGQQIPEPAVAPVLVNNTCELSQNSVDPHSSATTSHLENQVPQVLFPSTVVTTIQLGDQLPQTIVVSKSTITSADFGKQTVQPLSVPQTFSTTNQLEGHVIQLKVVQPTADIDKLKHQLKEQAVIVTLGDYENQMANSVGMKNTNIVSQSALHTKEVNHIESLTSDHLVDQKELLVASTVNSSQTTVLGAKTEPYQQSNISHQTSVGSKDAPSTISSTAQACVFNLYNKPLSGASTVGTQCITNSSVSGEMGTAGVQSLGLSVVCCTLTFPIPSQPTFVISTATSGSFFSETGIVSQSCIATSGHQIKEKDSLPFSSTLDKDAVHSSTPGIESMTLNAEFQPPLNYGGNTSTPLFVSVTSVMSHLPSDAIETVSSRSKALPSLSSHSDAVTPRKLAVATNLENLKLELQKLHNVTSASAGLTANFEQGLQAIFAQTVPAQTITTPAHSHPQVLSHVHSEISGSQQNSVLDILPKLHHPLSGQVLPPPHSQPQTPAAVMEMADVTESHSCNITPGQPSLLKPEFFLPVASLANSVVFPSLQLQSASVTHGFPSHILQSPSSSVLCTTSCGNPLFQQASSTEIPSAVDVTLSSSPVSSTCSVSTQMQPPSFSSHLLPGNTASQQTLTKGQQTSRFSRFLVTPVREVHQDEPDSIFENTCLSLEPNGESLMKSSFEANVNEATKYQLQGSNSTSEGSNLAYQCGRFSVKPVNQENLAGIPFQPSVCSTENSASFNPLSVVAPVQDEVSQTSPEDPDCRGAGTFPDTKFPLIHFPFIREHRSQSDSAVSRDCFPVSVIPKVTDIISENSKFKQHTGLIGSPDTFSASPYRSVLSSIEHLACDSPSSDNSITGTLGGYATFPSIETVYNFKKHHTGDNVPRTLEMALAKIMGSTRSGHPHLYNLPPILQSEGFESPVPPKTNDLPTHMTFSPIPHAHDNHVVLNPFHTNLKSHALQLKDAETQTNNVFYRNVAVNTPRQRRIQNITNLHKTKSETSLNFLENNREINYIKTSGVIRSTVTHHPFSLNKKLENIPRVSSVSDLSKLSKSPSMNDVSTPARKKNMLELGRSVSLGKFLSALANDDRQDSDFEDDDSSDEYLHLLERQKKEREELKKKHQLELAAFRRIRSRPSSADGHRHNGSSTLASLTGVRYQPGNGINYDMRSSPEELQHKAHFQSMHRFSASRPTDLQLSPPPGSFHSLGNSYIEPFQPSYGGSAPVPIVNTRPNFGWFGSGSAPSHSRTCFTDDSEYLQRSYSTELPEENLSFPPAKPLSGNFAKSLLDLVACAGPSSLSNIPTSTESKMTLNQMKQKQKERMGEGSVAGYGSTPPSCAMSPMTTPLSSPLLYRRIFHQGTGVLPHHPDVASSPMNYNQYMDAIPLTTTNSSFISSNQAFNAMNTPYH</sequence>
<feature type="region of interest" description="Disordered" evidence="11">
    <location>
        <begin position="788"/>
        <end position="853"/>
    </location>
</feature>
<dbReference type="Gene3D" id="3.30.200.20">
    <property type="entry name" value="Phosphorylase Kinase, domain 1"/>
    <property type="match status" value="1"/>
</dbReference>
<evidence type="ECO:0000256" key="9">
    <source>
        <dbReference type="ARBA" id="ARBA00048679"/>
    </source>
</evidence>
<name>A0ABM1SRE3_LIMPO</name>
<keyword evidence="13" id="KW-1185">Reference proteome</keyword>
<evidence type="ECO:0000256" key="3">
    <source>
        <dbReference type="ARBA" id="ARBA00022527"/>
    </source>
</evidence>
<dbReference type="SUPFAM" id="SSF56112">
    <property type="entry name" value="Protein kinase-like (PK-like)"/>
    <property type="match status" value="1"/>
</dbReference>
<feature type="compositionally biased region" description="Polar residues" evidence="11">
    <location>
        <begin position="981"/>
        <end position="994"/>
    </location>
</feature>
<dbReference type="RefSeq" id="XP_022246199.1">
    <property type="nucleotide sequence ID" value="XM_022390491.1"/>
</dbReference>
<feature type="region of interest" description="Disordered" evidence="11">
    <location>
        <begin position="302"/>
        <end position="327"/>
    </location>
</feature>
<gene>
    <name evidence="14" type="primary">LOC106463081</name>
</gene>
<keyword evidence="3" id="KW-0723">Serine/threonine-protein kinase</keyword>
<evidence type="ECO:0000256" key="1">
    <source>
        <dbReference type="ARBA" id="ARBA00001946"/>
    </source>
</evidence>
<dbReference type="Pfam" id="PF12202">
    <property type="entry name" value="OSR1_C"/>
    <property type="match status" value="1"/>
</dbReference>
<keyword evidence="4" id="KW-0808">Transferase</keyword>
<comment type="cofactor">
    <cofactor evidence="1">
        <name>Mg(2+)</name>
        <dbReference type="ChEBI" id="CHEBI:18420"/>
    </cofactor>
</comment>
<dbReference type="InterPro" id="IPR024678">
    <property type="entry name" value="Kinase_OSR1/WNK_CCT"/>
</dbReference>
<keyword evidence="7" id="KW-0067">ATP-binding</keyword>
<feature type="coiled-coil region" evidence="10">
    <location>
        <begin position="2832"/>
        <end position="2859"/>
    </location>
</feature>
<dbReference type="InterPro" id="IPR008271">
    <property type="entry name" value="Ser/Thr_kinase_AS"/>
</dbReference>
<feature type="compositionally biased region" description="Low complexity" evidence="11">
    <location>
        <begin position="1027"/>
        <end position="1040"/>
    </location>
</feature>